<dbReference type="GO" id="GO:1990904">
    <property type="term" value="C:ribonucleoprotein complex"/>
    <property type="evidence" value="ECO:0007669"/>
    <property type="project" value="UniProtKB-KW"/>
</dbReference>
<protein>
    <recommendedName>
        <fullName evidence="6">Large ribosomal subunit protein uL23</fullName>
    </recommendedName>
</protein>
<evidence type="ECO:0000256" key="7">
    <source>
        <dbReference type="RuleBase" id="RU003934"/>
    </source>
</evidence>
<keyword evidence="5 6" id="KW-0687">Ribonucleoprotein</keyword>
<dbReference type="GO" id="GO:0003735">
    <property type="term" value="F:structural constituent of ribosome"/>
    <property type="evidence" value="ECO:0007669"/>
    <property type="project" value="InterPro"/>
</dbReference>
<dbReference type="GO" id="GO:0006412">
    <property type="term" value="P:translation"/>
    <property type="evidence" value="ECO:0007669"/>
    <property type="project" value="UniProtKB-UniRule"/>
</dbReference>
<comment type="subunit">
    <text evidence="6">Part of the 50S ribosomal subunit. Contacts protein L29, and trigger factor when it is bound to the ribosome.</text>
</comment>
<keyword evidence="3 6" id="KW-0694">RNA-binding</keyword>
<dbReference type="InterPro" id="IPR012677">
    <property type="entry name" value="Nucleotide-bd_a/b_plait_sf"/>
</dbReference>
<dbReference type="RefSeq" id="WP_008474385.1">
    <property type="nucleotide sequence ID" value="NZ_CAGS01000001.1"/>
</dbReference>
<comment type="function">
    <text evidence="6">One of the early assembly proteins it binds 23S rRNA. One of the proteins that surrounds the polypeptide exit tunnel on the outside of the ribosome. Forms the main docking site for trigger factor binding to the ribosome.</text>
</comment>
<dbReference type="FunFam" id="3.30.70.330:FF:000001">
    <property type="entry name" value="50S ribosomal protein L23"/>
    <property type="match status" value="1"/>
</dbReference>
<dbReference type="PANTHER" id="PTHR11620">
    <property type="entry name" value="60S RIBOSOMAL PROTEIN L23A"/>
    <property type="match status" value="1"/>
</dbReference>
<keyword evidence="4 6" id="KW-0689">Ribosomal protein</keyword>
<evidence type="ECO:0000256" key="1">
    <source>
        <dbReference type="ARBA" id="ARBA00006700"/>
    </source>
</evidence>
<accession>I4EC70</accession>
<dbReference type="HAMAP" id="MF_01369_B">
    <property type="entry name" value="Ribosomal_uL23_B"/>
    <property type="match status" value="1"/>
</dbReference>
<dbReference type="PROSITE" id="PS00050">
    <property type="entry name" value="RIBOSOMAL_L23"/>
    <property type="match status" value="1"/>
</dbReference>
<evidence type="ECO:0000256" key="4">
    <source>
        <dbReference type="ARBA" id="ARBA00022980"/>
    </source>
</evidence>
<dbReference type="AlphaFoldDB" id="I4EC70"/>
<comment type="caution">
    <text evidence="8">The sequence shown here is derived from an EMBL/GenBank/DDBJ whole genome shotgun (WGS) entry which is preliminary data.</text>
</comment>
<dbReference type="Gene3D" id="3.30.70.330">
    <property type="match status" value="1"/>
</dbReference>
<dbReference type="NCBIfam" id="NF004363">
    <property type="entry name" value="PRK05738.2-4"/>
    <property type="match status" value="1"/>
</dbReference>
<proteinExistence type="inferred from homology"/>
<evidence type="ECO:0000313" key="9">
    <source>
        <dbReference type="Proteomes" id="UP000004221"/>
    </source>
</evidence>
<keyword evidence="2 6" id="KW-0699">rRNA-binding</keyword>
<dbReference type="InterPro" id="IPR013025">
    <property type="entry name" value="Ribosomal_uL23-like"/>
</dbReference>
<dbReference type="OrthoDB" id="9793353at2"/>
<name>I4EC70_9BACT</name>
<dbReference type="InterPro" id="IPR012678">
    <property type="entry name" value="Ribosomal_uL23/eL15/eS24_sf"/>
</dbReference>
<dbReference type="InterPro" id="IPR001014">
    <property type="entry name" value="Ribosomal_uL23_CS"/>
</dbReference>
<dbReference type="NCBIfam" id="NF004366">
    <property type="entry name" value="PRK05738.3-2"/>
    <property type="match status" value="1"/>
</dbReference>
<gene>
    <name evidence="6 8" type="primary">rplW</name>
    <name evidence="8" type="ORF">NITHO_10017</name>
</gene>
<evidence type="ECO:0000256" key="2">
    <source>
        <dbReference type="ARBA" id="ARBA00022730"/>
    </source>
</evidence>
<sequence>MDYQDVLRKPVITEKNTRLMELGQYTFEVAREANKIQIKDAVERTFNVDVLAVNVMNIRGKERRRGRTRGRTAGIGRTPTRRKAIVTLKEGQTIDLFSQM</sequence>
<organism evidence="8 9">
    <name type="scientific">Nitrolancea hollandica Lb</name>
    <dbReference type="NCBI Taxonomy" id="1129897"/>
    <lineage>
        <taxon>Bacteria</taxon>
        <taxon>Pseudomonadati</taxon>
        <taxon>Thermomicrobiota</taxon>
        <taxon>Thermomicrobia</taxon>
        <taxon>Sphaerobacterales</taxon>
        <taxon>Sphaerobacterineae</taxon>
        <taxon>Sphaerobacteraceae</taxon>
        <taxon>Nitrolancea</taxon>
    </lineage>
</organism>
<evidence type="ECO:0000256" key="5">
    <source>
        <dbReference type="ARBA" id="ARBA00023274"/>
    </source>
</evidence>
<dbReference type="Pfam" id="PF00276">
    <property type="entry name" value="Ribosomal_L23"/>
    <property type="match status" value="1"/>
</dbReference>
<dbReference type="SUPFAM" id="SSF54189">
    <property type="entry name" value="Ribosomal proteins S24e, L23 and L15e"/>
    <property type="match status" value="1"/>
</dbReference>
<dbReference type="EMBL" id="CAGS01000001">
    <property type="protein sequence ID" value="CCF82282.1"/>
    <property type="molecule type" value="Genomic_DNA"/>
</dbReference>
<dbReference type="GO" id="GO:0005840">
    <property type="term" value="C:ribosome"/>
    <property type="evidence" value="ECO:0007669"/>
    <property type="project" value="UniProtKB-KW"/>
</dbReference>
<dbReference type="Proteomes" id="UP000004221">
    <property type="component" value="Unassembled WGS sequence"/>
</dbReference>
<evidence type="ECO:0000313" key="8">
    <source>
        <dbReference type="EMBL" id="CCF82282.1"/>
    </source>
</evidence>
<evidence type="ECO:0000256" key="3">
    <source>
        <dbReference type="ARBA" id="ARBA00022884"/>
    </source>
</evidence>
<dbReference type="GO" id="GO:0019843">
    <property type="term" value="F:rRNA binding"/>
    <property type="evidence" value="ECO:0007669"/>
    <property type="project" value="UniProtKB-UniRule"/>
</dbReference>
<evidence type="ECO:0000256" key="6">
    <source>
        <dbReference type="HAMAP-Rule" id="MF_01369"/>
    </source>
</evidence>
<keyword evidence="9" id="KW-1185">Reference proteome</keyword>
<reference evidence="8 9" key="1">
    <citation type="journal article" date="2012" name="ISME J.">
        <title>Nitrification expanded: discovery, physiology and genomics of a nitrite-oxidizing bacterium from the phylum Chloroflexi.</title>
        <authorList>
            <person name="Sorokin D.Y."/>
            <person name="Lucker S."/>
            <person name="Vejmelkova D."/>
            <person name="Kostrikina N.A."/>
            <person name="Kleerebezem R."/>
            <person name="Rijpstra W.I."/>
            <person name="Damste J.S."/>
            <person name="Le Paslier D."/>
            <person name="Muyzer G."/>
            <person name="Wagner M."/>
            <person name="van Loosdrecht M.C."/>
            <person name="Daims H."/>
        </authorList>
    </citation>
    <scope>NUCLEOTIDE SEQUENCE [LARGE SCALE GENOMIC DNA]</scope>
    <source>
        <strain evidence="9">none</strain>
    </source>
</reference>
<comment type="similarity">
    <text evidence="1 6 7">Belongs to the universal ribosomal protein uL23 family.</text>
</comment>